<dbReference type="SUPFAM" id="SSF51658">
    <property type="entry name" value="Xylose isomerase-like"/>
    <property type="match status" value="1"/>
</dbReference>
<dbReference type="EMBL" id="VSSQ01000081">
    <property type="protein sequence ID" value="MPL74560.1"/>
    <property type="molecule type" value="Genomic_DNA"/>
</dbReference>
<name>A0A644U6J3_9ZZZZ</name>
<dbReference type="Pfam" id="PF01261">
    <property type="entry name" value="AP_endonuc_2"/>
    <property type="match status" value="1"/>
</dbReference>
<organism evidence="2">
    <name type="scientific">bioreactor metagenome</name>
    <dbReference type="NCBI Taxonomy" id="1076179"/>
    <lineage>
        <taxon>unclassified sequences</taxon>
        <taxon>metagenomes</taxon>
        <taxon>ecological metagenomes</taxon>
    </lineage>
</organism>
<evidence type="ECO:0000313" key="2">
    <source>
        <dbReference type="EMBL" id="MPL74560.1"/>
    </source>
</evidence>
<dbReference type="Gene3D" id="3.20.20.150">
    <property type="entry name" value="Divalent-metal-dependent TIM barrel enzymes"/>
    <property type="match status" value="1"/>
</dbReference>
<reference evidence="2" key="1">
    <citation type="submission" date="2019-08" db="EMBL/GenBank/DDBJ databases">
        <authorList>
            <person name="Kucharzyk K."/>
            <person name="Murdoch R.W."/>
            <person name="Higgins S."/>
            <person name="Loffler F."/>
        </authorList>
    </citation>
    <scope>NUCLEOTIDE SEQUENCE</scope>
</reference>
<dbReference type="InterPro" id="IPR013022">
    <property type="entry name" value="Xyl_isomerase-like_TIM-brl"/>
</dbReference>
<accession>A0A644U6J3</accession>
<feature type="domain" description="Xylose isomerase-like TIM barrel" evidence="1">
    <location>
        <begin position="19"/>
        <end position="254"/>
    </location>
</feature>
<protein>
    <recommendedName>
        <fullName evidence="1">Xylose isomerase-like TIM barrel domain-containing protein</fullName>
    </recommendedName>
</protein>
<comment type="caution">
    <text evidence="2">The sequence shown here is derived from an EMBL/GenBank/DDBJ whole genome shotgun (WGS) entry which is preliminary data.</text>
</comment>
<dbReference type="AlphaFoldDB" id="A0A644U6J3"/>
<dbReference type="InterPro" id="IPR036237">
    <property type="entry name" value="Xyl_isomerase-like_sf"/>
</dbReference>
<sequence length="256" mass="28701">MKIFFASSSKVWEDPTWVSEIAEVGFDGWEISADGNYRLDKPETFSAVRKVIEETGLDVSVHAPFSDLNPASINTPIWEETVRQFTVCIEQAAQLTDTVVLHPGYLSPVSRFDGASAWNNHKKACIRLGETAQRVGVTACLENMPNLDDFFCRDPYEQDGFVDGVPGMGLVLDIGHANTTGNLDEFCKIILPKAHHLHIHDNHGKYDEHLPLGGGTINWNNIMPRIVKEYKGAIIVVEGRNPKEGKRSLEFLRRWI</sequence>
<dbReference type="InterPro" id="IPR050312">
    <property type="entry name" value="IolE/XylAMocC-like"/>
</dbReference>
<gene>
    <name evidence="2" type="ORF">SDC9_20375</name>
</gene>
<dbReference type="PANTHER" id="PTHR12110">
    <property type="entry name" value="HYDROXYPYRUVATE ISOMERASE"/>
    <property type="match status" value="1"/>
</dbReference>
<proteinExistence type="predicted"/>
<evidence type="ECO:0000259" key="1">
    <source>
        <dbReference type="Pfam" id="PF01261"/>
    </source>
</evidence>
<dbReference type="PANTHER" id="PTHR12110:SF21">
    <property type="entry name" value="XYLOSE ISOMERASE-LIKE TIM BARREL DOMAIN-CONTAINING PROTEIN"/>
    <property type="match status" value="1"/>
</dbReference>